<dbReference type="AlphaFoldDB" id="A0A382V3P5"/>
<name>A0A382V3P5_9ZZZZ</name>
<proteinExistence type="predicted"/>
<dbReference type="EMBL" id="UINC01148940">
    <property type="protein sequence ID" value="SVD41112.1"/>
    <property type="molecule type" value="Genomic_DNA"/>
</dbReference>
<organism evidence="1">
    <name type="scientific">marine metagenome</name>
    <dbReference type="NCBI Taxonomy" id="408172"/>
    <lineage>
        <taxon>unclassified sequences</taxon>
        <taxon>metagenomes</taxon>
        <taxon>ecological metagenomes</taxon>
    </lineage>
</organism>
<reference evidence="1" key="1">
    <citation type="submission" date="2018-05" db="EMBL/GenBank/DDBJ databases">
        <authorList>
            <person name="Lanie J.A."/>
            <person name="Ng W.-L."/>
            <person name="Kazmierczak K.M."/>
            <person name="Andrzejewski T.M."/>
            <person name="Davidsen T.M."/>
            <person name="Wayne K.J."/>
            <person name="Tettelin H."/>
            <person name="Glass J.I."/>
            <person name="Rusch D."/>
            <person name="Podicherti R."/>
            <person name="Tsui H.-C.T."/>
            <person name="Winkler M.E."/>
        </authorList>
    </citation>
    <scope>NUCLEOTIDE SEQUENCE</scope>
</reference>
<accession>A0A382V3P5</accession>
<protein>
    <submittedName>
        <fullName evidence="1">Uncharacterized protein</fullName>
    </submittedName>
</protein>
<gene>
    <name evidence="1" type="ORF">METZ01_LOCUS393966</name>
</gene>
<evidence type="ECO:0000313" key="1">
    <source>
        <dbReference type="EMBL" id="SVD41112.1"/>
    </source>
</evidence>
<sequence length="41" mass="4542">MHPYDMANEPYFSWASPVFTMQSLLTGSKSPGHKICIGLKA</sequence>
<feature type="non-terminal residue" evidence="1">
    <location>
        <position position="41"/>
    </location>
</feature>